<sequence>MRHKIYALVMLGIIGGFVALCVAVANEAFTPYARVSLKADRAGLQMYPGNRVQLRGVDVGEVDAVALADGGDAVDIALNIDPDLLDMIPSNVGVALNQLTAFGAKTVSLVEPESPSARNLAAGDLLSTGRITVEVNNLFENLDGVLATASPSKVNAVLGSVAQALDGKGDELGDTAVRLGDYLRRFNENLPTLQRDFAKGADTAQLYSDIAPDLGAILSNFSTTSRTIVEQQAQIDSFLFQVTRAGDIGGNFLAENGDRLMTTVRTALPTTALLSKYSPMFPCFLQGLDHSNRRAEHFFGGEGQVAAINGNVSFEPGEEVYTYPNDLPEVDQSSGPQCHGLPDLDGARVPDSAVDVQTPPEGTNEQRDSLRVGDPPLVVQLFGPLAGAPLTTEPGATGALQQPGSGGPR</sequence>
<gene>
    <name evidence="4" type="ORF">GCM10023175_34950</name>
</gene>
<dbReference type="InterPro" id="IPR003399">
    <property type="entry name" value="Mce/MlaD"/>
</dbReference>
<feature type="domain" description="Mammalian cell entry C-terminal" evidence="3">
    <location>
        <begin position="116"/>
        <end position="336"/>
    </location>
</feature>
<evidence type="ECO:0000256" key="1">
    <source>
        <dbReference type="SAM" id="MobiDB-lite"/>
    </source>
</evidence>
<dbReference type="RefSeq" id="WP_345419175.1">
    <property type="nucleotide sequence ID" value="NZ_BAABGT010000040.1"/>
</dbReference>
<dbReference type="Pfam" id="PF11887">
    <property type="entry name" value="Mce4_CUP1"/>
    <property type="match status" value="1"/>
</dbReference>
<dbReference type="InterPro" id="IPR052336">
    <property type="entry name" value="MlaD_Phospholipid_Transporter"/>
</dbReference>
<dbReference type="EMBL" id="BAABGT010000040">
    <property type="protein sequence ID" value="GAA4548504.1"/>
    <property type="molecule type" value="Genomic_DNA"/>
</dbReference>
<reference evidence="5" key="1">
    <citation type="journal article" date="2019" name="Int. J. Syst. Evol. Microbiol.">
        <title>The Global Catalogue of Microorganisms (GCM) 10K type strain sequencing project: providing services to taxonomists for standard genome sequencing and annotation.</title>
        <authorList>
            <consortium name="The Broad Institute Genomics Platform"/>
            <consortium name="The Broad Institute Genome Sequencing Center for Infectious Disease"/>
            <person name="Wu L."/>
            <person name="Ma J."/>
        </authorList>
    </citation>
    <scope>NUCLEOTIDE SEQUENCE [LARGE SCALE GENOMIC DNA]</scope>
    <source>
        <strain evidence="5">JCM 17906</strain>
    </source>
</reference>
<dbReference type="NCBIfam" id="TIGR00996">
    <property type="entry name" value="Mtu_fam_mce"/>
    <property type="match status" value="1"/>
</dbReference>
<organism evidence="4 5">
    <name type="scientific">Pseudonocardia xishanensis</name>
    <dbReference type="NCBI Taxonomy" id="630995"/>
    <lineage>
        <taxon>Bacteria</taxon>
        <taxon>Bacillati</taxon>
        <taxon>Actinomycetota</taxon>
        <taxon>Actinomycetes</taxon>
        <taxon>Pseudonocardiales</taxon>
        <taxon>Pseudonocardiaceae</taxon>
        <taxon>Pseudonocardia</taxon>
    </lineage>
</organism>
<dbReference type="Proteomes" id="UP001501598">
    <property type="component" value="Unassembled WGS sequence"/>
</dbReference>
<evidence type="ECO:0000259" key="3">
    <source>
        <dbReference type="Pfam" id="PF11887"/>
    </source>
</evidence>
<comment type="caution">
    <text evidence="4">The sequence shown here is derived from an EMBL/GenBank/DDBJ whole genome shotgun (WGS) entry which is preliminary data.</text>
</comment>
<dbReference type="InterPro" id="IPR005693">
    <property type="entry name" value="Mce"/>
</dbReference>
<protein>
    <submittedName>
        <fullName evidence="4">MCE family protein</fullName>
    </submittedName>
</protein>
<evidence type="ECO:0000313" key="4">
    <source>
        <dbReference type="EMBL" id="GAA4548504.1"/>
    </source>
</evidence>
<feature type="domain" description="Mce/MlaD" evidence="2">
    <location>
        <begin position="34"/>
        <end position="110"/>
    </location>
</feature>
<keyword evidence="5" id="KW-1185">Reference proteome</keyword>
<dbReference type="Pfam" id="PF02470">
    <property type="entry name" value="MlaD"/>
    <property type="match status" value="1"/>
</dbReference>
<feature type="region of interest" description="Disordered" evidence="1">
    <location>
        <begin position="325"/>
        <end position="409"/>
    </location>
</feature>
<dbReference type="PANTHER" id="PTHR33371:SF19">
    <property type="entry name" value="MCE-FAMILY PROTEIN MCE4A"/>
    <property type="match status" value="1"/>
</dbReference>
<accession>A0ABP8RTI9</accession>
<name>A0ABP8RTI9_9PSEU</name>
<evidence type="ECO:0000313" key="5">
    <source>
        <dbReference type="Proteomes" id="UP001501598"/>
    </source>
</evidence>
<proteinExistence type="predicted"/>
<dbReference type="PANTHER" id="PTHR33371">
    <property type="entry name" value="INTERMEMBRANE PHOSPHOLIPID TRANSPORT SYSTEM BINDING PROTEIN MLAD-RELATED"/>
    <property type="match status" value="1"/>
</dbReference>
<evidence type="ECO:0000259" key="2">
    <source>
        <dbReference type="Pfam" id="PF02470"/>
    </source>
</evidence>
<dbReference type="InterPro" id="IPR024516">
    <property type="entry name" value="Mce_C"/>
</dbReference>